<organism evidence="3 4">
    <name type="scientific">Ruminococcus flavefaciens</name>
    <dbReference type="NCBI Taxonomy" id="1265"/>
    <lineage>
        <taxon>Bacteria</taxon>
        <taxon>Bacillati</taxon>
        <taxon>Bacillota</taxon>
        <taxon>Clostridia</taxon>
        <taxon>Eubacteriales</taxon>
        <taxon>Oscillospiraceae</taxon>
        <taxon>Ruminococcus</taxon>
    </lineage>
</organism>
<proteinExistence type="predicted"/>
<dbReference type="EMBL" id="FPIP01000005">
    <property type="protein sequence ID" value="SFW37540.1"/>
    <property type="molecule type" value="Genomic_DNA"/>
</dbReference>
<gene>
    <name evidence="3" type="ORF">SAMN02910280_2171</name>
</gene>
<dbReference type="InterPro" id="IPR038713">
    <property type="entry name" value="Terminase_Gp1_N_sf"/>
</dbReference>
<dbReference type="Proteomes" id="UP000183461">
    <property type="component" value="Unassembled WGS sequence"/>
</dbReference>
<evidence type="ECO:0000256" key="1">
    <source>
        <dbReference type="ARBA" id="ARBA00022612"/>
    </source>
</evidence>
<dbReference type="Pfam" id="PF03592">
    <property type="entry name" value="Terminase_2"/>
    <property type="match status" value="1"/>
</dbReference>
<keyword evidence="2" id="KW-0231">Viral genome packaging</keyword>
<accession>A0A1K1NQF6</accession>
<evidence type="ECO:0000256" key="2">
    <source>
        <dbReference type="ARBA" id="ARBA00023219"/>
    </source>
</evidence>
<dbReference type="Gene3D" id="1.10.10.1400">
    <property type="entry name" value="Terminase, small subunit, N-terminal DNA-binding domain, HTH motif"/>
    <property type="match status" value="1"/>
</dbReference>
<dbReference type="GO" id="GO:0051276">
    <property type="term" value="P:chromosome organization"/>
    <property type="evidence" value="ECO:0007669"/>
    <property type="project" value="InterPro"/>
</dbReference>
<sequence>MNRNLKNKLNSFCCNYVLLGSIEEAAVRAGIPRENALAEGIELLKADECQQLIAQLRELLADSGSVTAGLKRLAFGSCTDAVYLVFADELPPAEVIGKLDLFNVSEIKRVKGGGVEVKLFDRMKALEKLFELESAFTDRCKAESLIKALTADEECESIDDN</sequence>
<reference evidence="3 4" key="1">
    <citation type="submission" date="2016-11" db="EMBL/GenBank/DDBJ databases">
        <authorList>
            <person name="Jaros S."/>
            <person name="Januszkiewicz K."/>
            <person name="Wedrychowicz H."/>
        </authorList>
    </citation>
    <scope>NUCLEOTIDE SEQUENCE [LARGE SCALE GENOMIC DNA]</scope>
    <source>
        <strain evidence="3 4">YL228</strain>
    </source>
</reference>
<keyword evidence="1" id="KW-1188">Viral release from host cell</keyword>
<dbReference type="InterPro" id="IPR052404">
    <property type="entry name" value="SPP1-like_terminase"/>
</dbReference>
<evidence type="ECO:0000313" key="3">
    <source>
        <dbReference type="EMBL" id="SFW37540.1"/>
    </source>
</evidence>
<dbReference type="AlphaFoldDB" id="A0A1K1NQF6"/>
<dbReference type="RefSeq" id="WP_028514080.1">
    <property type="nucleotide sequence ID" value="NZ_FPIP01000005.1"/>
</dbReference>
<dbReference type="PANTHER" id="PTHR41328:SF2">
    <property type="entry name" value="TERMINASE SMALL SUBUNIT"/>
    <property type="match status" value="1"/>
</dbReference>
<name>A0A1K1NQF6_RUMFL</name>
<evidence type="ECO:0000313" key="4">
    <source>
        <dbReference type="Proteomes" id="UP000183461"/>
    </source>
</evidence>
<protein>
    <submittedName>
        <fullName evidence="3">Terminase small subunit</fullName>
    </submittedName>
</protein>
<dbReference type="InterPro" id="IPR005335">
    <property type="entry name" value="Terminase_ssu"/>
</dbReference>
<dbReference type="PANTHER" id="PTHR41328">
    <property type="entry name" value="TERMINASE SMALL SUBUNIT-RELATED"/>
    <property type="match status" value="1"/>
</dbReference>